<dbReference type="InterPro" id="IPR036038">
    <property type="entry name" value="Aminotransferase-like"/>
</dbReference>
<comment type="similarity">
    <text evidence="2">Belongs to the class-IV pyridoxal-phosphate-dependent aminotransferase family.</text>
</comment>
<dbReference type="GO" id="GO:0004084">
    <property type="term" value="F:branched-chain-amino-acid transaminase activity"/>
    <property type="evidence" value="ECO:0007669"/>
    <property type="project" value="UniProtKB-EC"/>
</dbReference>
<dbReference type="GO" id="GO:0046394">
    <property type="term" value="P:carboxylic acid biosynthetic process"/>
    <property type="evidence" value="ECO:0007669"/>
    <property type="project" value="UniProtKB-ARBA"/>
</dbReference>
<dbReference type="InterPro" id="IPR050571">
    <property type="entry name" value="Class-IV_PLP-Dep_Aminotrnsfr"/>
</dbReference>
<organism evidence="5">
    <name type="scientific">uncultured Chloroflexota bacterium</name>
    <dbReference type="NCBI Taxonomy" id="166587"/>
    <lineage>
        <taxon>Bacteria</taxon>
        <taxon>Bacillati</taxon>
        <taxon>Chloroflexota</taxon>
        <taxon>environmental samples</taxon>
    </lineage>
</organism>
<reference evidence="5" key="1">
    <citation type="submission" date="2020-02" db="EMBL/GenBank/DDBJ databases">
        <authorList>
            <person name="Meier V. D."/>
        </authorList>
    </citation>
    <scope>NUCLEOTIDE SEQUENCE</scope>
    <source>
        <strain evidence="5">AVDCRST_MAG77</strain>
    </source>
</reference>
<keyword evidence="3" id="KW-0663">Pyridoxal phosphate</keyword>
<dbReference type="GO" id="GO:0008652">
    <property type="term" value="P:amino acid biosynthetic process"/>
    <property type="evidence" value="ECO:0007669"/>
    <property type="project" value="UniProtKB-ARBA"/>
</dbReference>
<dbReference type="Gene3D" id="3.30.470.10">
    <property type="match status" value="1"/>
</dbReference>
<dbReference type="Pfam" id="PF01063">
    <property type="entry name" value="Aminotran_4"/>
    <property type="match status" value="1"/>
</dbReference>
<gene>
    <name evidence="5" type="ORF">AVDCRST_MAG77-1249</name>
</gene>
<dbReference type="FunFam" id="3.20.10.10:FF:000002">
    <property type="entry name" value="D-alanine aminotransferase"/>
    <property type="match status" value="1"/>
</dbReference>
<dbReference type="PANTHER" id="PTHR42743:SF4">
    <property type="entry name" value="BRANCHED-CHAIN-AMINO-ACID AMINOTRANSFERASE-RELATED"/>
    <property type="match status" value="1"/>
</dbReference>
<proteinExistence type="inferred from homology"/>
<sequence length="359" mass="39052">MTITQSAETTASAATASGGANGAARAGGARTPRFLWMDGELVAWEQATFHASRLGWSTIGGVFEGIKAYWNPSAGSGQSPSAGSRHGQAAGELYGWQLAEHYARFESSMRLERMRPAFTPEQLVQASVELLRANECREDTYVRPLAWHADATWFGHMEDSRTGIVITTAPFKSVLGSGAAIRACVSSWTRVGDNQLSPRIKCFSNYQNSRMALLEATLDGYDQPILLNQQGKVTEGPASCLFIVRDGVVITPSLTSGILESITRMAVLRLCRDELGLPTQERDVDRTELYVADEVFFCGTGAEITAVGEVDHYRIGNGGVGPLTGRIERLFHDVVRGRHQGYAFWRLPVYETAVAKAGV</sequence>
<dbReference type="InterPro" id="IPR001544">
    <property type="entry name" value="Aminotrans_IV"/>
</dbReference>
<dbReference type="Gene3D" id="3.20.10.10">
    <property type="entry name" value="D-amino Acid Aminotransferase, subunit A, domain 2"/>
    <property type="match status" value="1"/>
</dbReference>
<evidence type="ECO:0000256" key="3">
    <source>
        <dbReference type="ARBA" id="ARBA00022898"/>
    </source>
</evidence>
<keyword evidence="5" id="KW-0032">Aminotransferase</keyword>
<dbReference type="InterPro" id="IPR043131">
    <property type="entry name" value="BCAT-like_N"/>
</dbReference>
<evidence type="ECO:0000256" key="2">
    <source>
        <dbReference type="ARBA" id="ARBA00009320"/>
    </source>
</evidence>
<dbReference type="AlphaFoldDB" id="A0A6J4HXF8"/>
<dbReference type="SUPFAM" id="SSF56752">
    <property type="entry name" value="D-aminoacid aminotransferase-like PLP-dependent enzymes"/>
    <property type="match status" value="1"/>
</dbReference>
<name>A0A6J4HXF8_9CHLR</name>
<dbReference type="EMBL" id="CADCTC010000081">
    <property type="protein sequence ID" value="CAA9235649.1"/>
    <property type="molecule type" value="Genomic_DNA"/>
</dbReference>
<accession>A0A6J4HXF8</accession>
<dbReference type="EC" id="2.6.1.42" evidence="5"/>
<dbReference type="CDD" id="cd00449">
    <property type="entry name" value="PLPDE_IV"/>
    <property type="match status" value="1"/>
</dbReference>
<protein>
    <submittedName>
        <fullName evidence="5">Branched-chain amino acid aminotransferase</fullName>
        <ecNumber evidence="5">2.6.1.42</ecNumber>
    </submittedName>
</protein>
<evidence type="ECO:0000313" key="5">
    <source>
        <dbReference type="EMBL" id="CAA9235649.1"/>
    </source>
</evidence>
<evidence type="ECO:0000256" key="4">
    <source>
        <dbReference type="SAM" id="MobiDB-lite"/>
    </source>
</evidence>
<feature type="region of interest" description="Disordered" evidence="4">
    <location>
        <begin position="1"/>
        <end position="24"/>
    </location>
</feature>
<dbReference type="InterPro" id="IPR043132">
    <property type="entry name" value="BCAT-like_C"/>
</dbReference>
<evidence type="ECO:0000256" key="1">
    <source>
        <dbReference type="ARBA" id="ARBA00001933"/>
    </source>
</evidence>
<keyword evidence="5" id="KW-0808">Transferase</keyword>
<comment type="cofactor">
    <cofactor evidence="1">
        <name>pyridoxal 5'-phosphate</name>
        <dbReference type="ChEBI" id="CHEBI:597326"/>
    </cofactor>
</comment>
<dbReference type="PANTHER" id="PTHR42743">
    <property type="entry name" value="AMINO-ACID AMINOTRANSFERASE"/>
    <property type="match status" value="1"/>
</dbReference>